<evidence type="ECO:0000313" key="2">
    <source>
        <dbReference type="EMBL" id="SVD69867.1"/>
    </source>
</evidence>
<keyword evidence="1" id="KW-0812">Transmembrane</keyword>
<organism evidence="2">
    <name type="scientific">marine metagenome</name>
    <dbReference type="NCBI Taxonomy" id="408172"/>
    <lineage>
        <taxon>unclassified sequences</taxon>
        <taxon>metagenomes</taxon>
        <taxon>ecological metagenomes</taxon>
    </lineage>
</organism>
<keyword evidence="1" id="KW-1133">Transmembrane helix</keyword>
<gene>
    <name evidence="2" type="ORF">METZ01_LOCUS422721</name>
</gene>
<sequence length="57" mass="6769">MVLLLLLIFLDRQNNYLIIVTILLLLILSTIAILRIVESRNKWREIFNEKSLDEDIT</sequence>
<dbReference type="EMBL" id="UINC01167382">
    <property type="protein sequence ID" value="SVD69867.1"/>
    <property type="molecule type" value="Genomic_DNA"/>
</dbReference>
<protein>
    <submittedName>
        <fullName evidence="2">Uncharacterized protein</fullName>
    </submittedName>
</protein>
<feature type="transmembrane region" description="Helical" evidence="1">
    <location>
        <begin position="16"/>
        <end position="37"/>
    </location>
</feature>
<reference evidence="2" key="1">
    <citation type="submission" date="2018-05" db="EMBL/GenBank/DDBJ databases">
        <authorList>
            <person name="Lanie J.A."/>
            <person name="Ng W.-L."/>
            <person name="Kazmierczak K.M."/>
            <person name="Andrzejewski T.M."/>
            <person name="Davidsen T.M."/>
            <person name="Wayne K.J."/>
            <person name="Tettelin H."/>
            <person name="Glass J.I."/>
            <person name="Rusch D."/>
            <person name="Podicherti R."/>
            <person name="Tsui H.-C.T."/>
            <person name="Winkler M.E."/>
        </authorList>
    </citation>
    <scope>NUCLEOTIDE SEQUENCE</scope>
</reference>
<proteinExistence type="predicted"/>
<evidence type="ECO:0000256" key="1">
    <source>
        <dbReference type="SAM" id="Phobius"/>
    </source>
</evidence>
<keyword evidence="1" id="KW-0472">Membrane</keyword>
<name>A0A382XFB1_9ZZZZ</name>
<accession>A0A382XFB1</accession>
<dbReference type="AlphaFoldDB" id="A0A382XFB1"/>